<reference evidence="11" key="1">
    <citation type="submission" date="2018-05" db="EMBL/GenBank/DDBJ databases">
        <authorList>
            <person name="Lanie J.A."/>
            <person name="Ng W.-L."/>
            <person name="Kazmierczak K.M."/>
            <person name="Andrzejewski T.M."/>
            <person name="Davidsen T.M."/>
            <person name="Wayne K.J."/>
            <person name="Tettelin H."/>
            <person name="Glass J.I."/>
            <person name="Rusch D."/>
            <person name="Podicherti R."/>
            <person name="Tsui H.-C.T."/>
            <person name="Winkler M.E."/>
        </authorList>
    </citation>
    <scope>NUCLEOTIDE SEQUENCE</scope>
</reference>
<keyword evidence="5" id="KW-0521">NADP</keyword>
<gene>
    <name evidence="11" type="ORF">METZ01_LOCUS318692</name>
</gene>
<evidence type="ECO:0000256" key="7">
    <source>
        <dbReference type="ARBA" id="ARBA00023027"/>
    </source>
</evidence>
<keyword evidence="8" id="KW-0443">Lipid metabolism</keyword>
<dbReference type="Gene3D" id="1.20.1090.10">
    <property type="entry name" value="Dehydroquinate synthase-like - alpha domain"/>
    <property type="match status" value="1"/>
</dbReference>
<proteinExistence type="inferred from homology"/>
<organism evidence="11">
    <name type="scientific">marine metagenome</name>
    <dbReference type="NCBI Taxonomy" id="408172"/>
    <lineage>
        <taxon>unclassified sequences</taxon>
        <taxon>metagenomes</taxon>
        <taxon>ecological metagenomes</taxon>
    </lineage>
</organism>
<dbReference type="Gene3D" id="3.40.50.1970">
    <property type="match status" value="1"/>
</dbReference>
<evidence type="ECO:0000256" key="5">
    <source>
        <dbReference type="ARBA" id="ARBA00022857"/>
    </source>
</evidence>
<dbReference type="GO" id="GO:0050492">
    <property type="term" value="F:glycerol-1-phosphate dehydrogenase [NAD(P)+] activity"/>
    <property type="evidence" value="ECO:0007669"/>
    <property type="project" value="InterPro"/>
</dbReference>
<name>A0A382NZB5_9ZZZZ</name>
<dbReference type="AlphaFoldDB" id="A0A382NZB5"/>
<evidence type="ECO:0000256" key="1">
    <source>
        <dbReference type="ARBA" id="ARBA00022490"/>
    </source>
</evidence>
<keyword evidence="3" id="KW-0479">Metal-binding</keyword>
<evidence type="ECO:0000256" key="3">
    <source>
        <dbReference type="ARBA" id="ARBA00022723"/>
    </source>
</evidence>
<keyword evidence="10" id="KW-1208">Phospholipid metabolism</keyword>
<keyword evidence="2" id="KW-0444">Lipid biosynthesis</keyword>
<dbReference type="InterPro" id="IPR032837">
    <property type="entry name" value="G1PDH"/>
</dbReference>
<keyword evidence="9" id="KW-0594">Phospholipid biosynthesis</keyword>
<evidence type="ECO:0000256" key="9">
    <source>
        <dbReference type="ARBA" id="ARBA00023209"/>
    </source>
</evidence>
<dbReference type="CDD" id="cd08173">
    <property type="entry name" value="Gro1PDH"/>
    <property type="match status" value="1"/>
</dbReference>
<keyword evidence="4" id="KW-0862">Zinc</keyword>
<evidence type="ECO:0008006" key="12">
    <source>
        <dbReference type="Google" id="ProtNLM"/>
    </source>
</evidence>
<evidence type="ECO:0000256" key="6">
    <source>
        <dbReference type="ARBA" id="ARBA00023002"/>
    </source>
</evidence>
<dbReference type="InterPro" id="IPR023002">
    <property type="entry name" value="G1P_dehydrogenase_arc"/>
</dbReference>
<evidence type="ECO:0000256" key="8">
    <source>
        <dbReference type="ARBA" id="ARBA00023098"/>
    </source>
</evidence>
<evidence type="ECO:0000256" key="4">
    <source>
        <dbReference type="ARBA" id="ARBA00022833"/>
    </source>
</evidence>
<dbReference type="EMBL" id="UINC01103443">
    <property type="protein sequence ID" value="SVC65838.1"/>
    <property type="molecule type" value="Genomic_DNA"/>
</dbReference>
<evidence type="ECO:0000256" key="10">
    <source>
        <dbReference type="ARBA" id="ARBA00023264"/>
    </source>
</evidence>
<evidence type="ECO:0000256" key="2">
    <source>
        <dbReference type="ARBA" id="ARBA00022516"/>
    </source>
</evidence>
<dbReference type="PANTHER" id="PTHR43616:SF5">
    <property type="entry name" value="GLYCEROL DEHYDROGENASE 1"/>
    <property type="match status" value="1"/>
</dbReference>
<keyword evidence="7" id="KW-0520">NAD</keyword>
<feature type="non-terminal residue" evidence="11">
    <location>
        <position position="1"/>
    </location>
</feature>
<sequence>CVSAVTFANTIRERSRVKHGVRCAVMKPRPPRSMVLPRMVVTGPGVIEQLPAVIAELNLPERGLLVCDAVTRKVAGDRVLGYLEETGHPVAVIEIEGASMEELARVEAAADGCGFLAGVGGGRPVDLAKQAGYHLDLPFISIPTAASHDGFASARASIRAAGQKTSMEARPPIAVVADTSIIASAPRRLLAAGIGDIVSNQTAVLDWQLGRDRGEEYSAYAAALSEMTARLVEENTDLVAEGGEEGVRLVVKALISSGVAMSIAGSSRPASGGEHKFSHWLDANTSSPALHGEQCGIGSIVTMQLHGGDWERIRDTLTAAGAPTSAEQLGFEDDTVVQALCEAKTIRPQRYTILDRESPEK</sequence>
<evidence type="ECO:0000313" key="11">
    <source>
        <dbReference type="EMBL" id="SVC65838.1"/>
    </source>
</evidence>
<dbReference type="PANTHER" id="PTHR43616">
    <property type="entry name" value="GLYCEROL DEHYDROGENASE"/>
    <property type="match status" value="1"/>
</dbReference>
<dbReference type="NCBIfam" id="NF002022">
    <property type="entry name" value="PRK00843.1"/>
    <property type="match status" value="1"/>
</dbReference>
<protein>
    <recommendedName>
        <fullName evidence="12">Alcohol dehydrogenase iron-type/glycerol dehydrogenase GldA domain-containing protein</fullName>
    </recommendedName>
</protein>
<keyword evidence="1" id="KW-0963">Cytoplasm</keyword>
<dbReference type="Pfam" id="PF13685">
    <property type="entry name" value="Fe-ADH_2"/>
    <property type="match status" value="1"/>
</dbReference>
<dbReference type="GO" id="GO:0008654">
    <property type="term" value="P:phospholipid biosynthetic process"/>
    <property type="evidence" value="ECO:0007669"/>
    <property type="project" value="UniProtKB-KW"/>
</dbReference>
<dbReference type="InterPro" id="IPR016205">
    <property type="entry name" value="Glycerol_DH"/>
</dbReference>
<keyword evidence="6" id="KW-0560">Oxidoreductase</keyword>
<dbReference type="GO" id="GO:0046872">
    <property type="term" value="F:metal ion binding"/>
    <property type="evidence" value="ECO:0007669"/>
    <property type="project" value="UniProtKB-KW"/>
</dbReference>
<accession>A0A382NZB5</accession>
<dbReference type="HAMAP" id="MF_00497_A">
    <property type="entry name" value="G1P_dehydrogenase_A"/>
    <property type="match status" value="1"/>
</dbReference>
<dbReference type="PIRSF" id="PIRSF000112">
    <property type="entry name" value="Glycerol_dehydrogenase"/>
    <property type="match status" value="1"/>
</dbReference>
<feature type="non-terminal residue" evidence="11">
    <location>
        <position position="361"/>
    </location>
</feature>
<dbReference type="SUPFAM" id="SSF56796">
    <property type="entry name" value="Dehydroquinate synthase-like"/>
    <property type="match status" value="1"/>
</dbReference>